<feature type="transmembrane region" description="Helical" evidence="1">
    <location>
        <begin position="245"/>
        <end position="265"/>
    </location>
</feature>
<dbReference type="KEGG" id="mdu:MDUV_28350"/>
<feature type="transmembrane region" description="Helical" evidence="1">
    <location>
        <begin position="418"/>
        <end position="440"/>
    </location>
</feature>
<evidence type="ECO:0000313" key="3">
    <source>
        <dbReference type="Proteomes" id="UP000467006"/>
    </source>
</evidence>
<feature type="transmembrane region" description="Helical" evidence="1">
    <location>
        <begin position="365"/>
        <end position="383"/>
    </location>
</feature>
<protein>
    <recommendedName>
        <fullName evidence="4">Oligosaccharide repeat unit polymerase</fullName>
    </recommendedName>
</protein>
<keyword evidence="1" id="KW-0812">Transmembrane</keyword>
<feature type="transmembrane region" description="Helical" evidence="1">
    <location>
        <begin position="123"/>
        <end position="142"/>
    </location>
</feature>
<keyword evidence="3" id="KW-1185">Reference proteome</keyword>
<gene>
    <name evidence="2" type="ORF">MDUV_28350</name>
</gene>
<proteinExistence type="predicted"/>
<name>A0A7I7K1P2_9MYCO</name>
<evidence type="ECO:0000256" key="1">
    <source>
        <dbReference type="SAM" id="Phobius"/>
    </source>
</evidence>
<feature type="transmembrane region" description="Helical" evidence="1">
    <location>
        <begin position="28"/>
        <end position="53"/>
    </location>
</feature>
<reference evidence="2 3" key="1">
    <citation type="journal article" date="2019" name="Emerg. Microbes Infect.">
        <title>Comprehensive subspecies identification of 175 nontuberculous mycobacteria species based on 7547 genomic profiles.</title>
        <authorList>
            <person name="Matsumoto Y."/>
            <person name="Kinjo T."/>
            <person name="Motooka D."/>
            <person name="Nabeya D."/>
            <person name="Jung N."/>
            <person name="Uechi K."/>
            <person name="Horii T."/>
            <person name="Iida T."/>
            <person name="Fujita J."/>
            <person name="Nakamura S."/>
        </authorList>
    </citation>
    <scope>NUCLEOTIDE SEQUENCE [LARGE SCALE GENOMIC DNA]</scope>
    <source>
        <strain evidence="2 3">JCM 6396</strain>
    </source>
</reference>
<evidence type="ECO:0000313" key="2">
    <source>
        <dbReference type="EMBL" id="BBX17975.1"/>
    </source>
</evidence>
<dbReference type="AlphaFoldDB" id="A0A7I7K1P2"/>
<keyword evidence="1" id="KW-1133">Transmembrane helix</keyword>
<feature type="transmembrane region" description="Helical" evidence="1">
    <location>
        <begin position="163"/>
        <end position="186"/>
    </location>
</feature>
<dbReference type="Proteomes" id="UP000467006">
    <property type="component" value="Chromosome"/>
</dbReference>
<evidence type="ECO:0008006" key="4">
    <source>
        <dbReference type="Google" id="ProtNLM"/>
    </source>
</evidence>
<keyword evidence="1" id="KW-0472">Membrane</keyword>
<feature type="transmembrane region" description="Helical" evidence="1">
    <location>
        <begin position="192"/>
        <end position="225"/>
    </location>
</feature>
<dbReference type="EMBL" id="AP022563">
    <property type="protein sequence ID" value="BBX17975.1"/>
    <property type="molecule type" value="Genomic_DNA"/>
</dbReference>
<sequence>MALRLAPAARTGAAGPVDGDHLAVPPPWWFTPAFFILVPVIASFTAWLLLVGWRSRGSIPASWAKLSGFAIPETPSLAGTLLLVVWYAAVVSVATWGWRVGLEKRPPAATVARLMTASFERRYFALIMITSIIGIAYSYYKIGSAQSIIGSLTTQEDQFTNALPGYAGVQTLRSATILAAPIGFYLWRKKVIAWPFMVFALLLLVLNAAIASRLSLFMAAVVYLVIWVKTRTPSAHTGSAVARRWIAAVVLVGVGMSLLAGLNYVRNALYYKDVGVTNPYVMNLYQMGAYLGVPAQVSIGVADAVMTATWENPGHIVTSSDAARPTFLQFQKVAKSDGLKDAEAYAYSVELESNFTTNSVFADTYAVYGMWGWVYTIGLYAFAGWAFARLFRYGVVVGASAGVMAHCLSEVWRTQNVNFGFVIFLLLLTVASAVAANLWCRRDEARDAEFSSRRSGSSPMPAQR</sequence>
<feature type="transmembrane region" description="Helical" evidence="1">
    <location>
        <begin position="74"/>
        <end position="98"/>
    </location>
</feature>
<organism evidence="2 3">
    <name type="scientific">Mycolicibacterium duvalii</name>
    <dbReference type="NCBI Taxonomy" id="39688"/>
    <lineage>
        <taxon>Bacteria</taxon>
        <taxon>Bacillati</taxon>
        <taxon>Actinomycetota</taxon>
        <taxon>Actinomycetes</taxon>
        <taxon>Mycobacteriales</taxon>
        <taxon>Mycobacteriaceae</taxon>
        <taxon>Mycolicibacterium</taxon>
    </lineage>
</organism>
<accession>A0A7I7K1P2</accession>